<evidence type="ECO:0000256" key="2">
    <source>
        <dbReference type="ARBA" id="ARBA00006824"/>
    </source>
</evidence>
<evidence type="ECO:0000256" key="5">
    <source>
        <dbReference type="ARBA" id="ARBA00023136"/>
    </source>
</evidence>
<keyword evidence="5 7" id="KW-0472">Membrane</keyword>
<evidence type="ECO:0000256" key="4">
    <source>
        <dbReference type="ARBA" id="ARBA00022989"/>
    </source>
</evidence>
<protein>
    <recommendedName>
        <fullName evidence="6">Mitochondrial inner membrane protein Mpv17</fullName>
    </recommendedName>
</protein>
<evidence type="ECO:0000256" key="7">
    <source>
        <dbReference type="RuleBase" id="RU363053"/>
    </source>
</evidence>
<reference evidence="9 10" key="1">
    <citation type="submission" date="2025-05" db="UniProtKB">
        <authorList>
            <consortium name="RefSeq"/>
        </authorList>
    </citation>
    <scope>IDENTIFICATION</scope>
</reference>
<organism evidence="8 9">
    <name type="scientific">Hydra vulgaris</name>
    <name type="common">Hydra</name>
    <name type="synonym">Hydra attenuata</name>
    <dbReference type="NCBI Taxonomy" id="6087"/>
    <lineage>
        <taxon>Eukaryota</taxon>
        <taxon>Metazoa</taxon>
        <taxon>Cnidaria</taxon>
        <taxon>Hydrozoa</taxon>
        <taxon>Hydroidolina</taxon>
        <taxon>Anthoathecata</taxon>
        <taxon>Aplanulata</taxon>
        <taxon>Hydridae</taxon>
        <taxon>Hydra</taxon>
    </lineage>
</organism>
<keyword evidence="4 7" id="KW-1133">Transmembrane helix</keyword>
<gene>
    <name evidence="9 10" type="primary">LOC101237567</name>
</gene>
<proteinExistence type="inferred from homology"/>
<evidence type="ECO:0000256" key="3">
    <source>
        <dbReference type="ARBA" id="ARBA00022692"/>
    </source>
</evidence>
<evidence type="ECO:0000313" key="10">
    <source>
        <dbReference type="RefSeq" id="XP_065657384.1"/>
    </source>
</evidence>
<comment type="subcellular location">
    <subcellularLocation>
        <location evidence="1">Membrane</location>
        <topology evidence="1">Multi-pass membrane protein</topology>
    </subcellularLocation>
</comment>
<evidence type="ECO:0000313" key="8">
    <source>
        <dbReference type="Proteomes" id="UP001652625"/>
    </source>
</evidence>
<evidence type="ECO:0000313" key="9">
    <source>
        <dbReference type="RefSeq" id="XP_065657383.1"/>
    </source>
</evidence>
<dbReference type="PANTHER" id="PTHR11266">
    <property type="entry name" value="PEROXISOMAL MEMBRANE PROTEIN 2, PXMP2 MPV17"/>
    <property type="match status" value="1"/>
</dbReference>
<dbReference type="Pfam" id="PF04117">
    <property type="entry name" value="Mpv17_PMP22"/>
    <property type="match status" value="1"/>
</dbReference>
<sequence>MYLFISKKVHITNIKQFFYFSKRYLSIQQSAVQAYKNLFHSKYLFYTNTAIYISLCCTGDCIQQQLEKYLHNKNAPYNFKRTGCMLLYAIFAAPINHFWYIGLDKLIIKGSIHAIVGKKLLADQLVFAPFIIGYFFLMMGYLENQTMKETQEEIKEKALTVYLTDCCVWPPIQTINFYLIPSHMRLLYINVCTLCWNIFLSYSKHKERKLKGSIPQCVS</sequence>
<evidence type="ECO:0000256" key="6">
    <source>
        <dbReference type="ARBA" id="ARBA00049743"/>
    </source>
</evidence>
<feature type="transmembrane region" description="Helical" evidence="7">
    <location>
        <begin position="121"/>
        <end position="142"/>
    </location>
</feature>
<accession>A0ABM4C703</accession>
<comment type="similarity">
    <text evidence="2 7">Belongs to the peroxisomal membrane protein PXMP2/4 family.</text>
</comment>
<dbReference type="InterPro" id="IPR007248">
    <property type="entry name" value="Mpv17_PMP22"/>
</dbReference>
<keyword evidence="3 7" id="KW-0812">Transmembrane</keyword>
<dbReference type="PANTHER" id="PTHR11266:SF17">
    <property type="entry name" value="PROTEIN MPV17"/>
    <property type="match status" value="1"/>
</dbReference>
<dbReference type="Proteomes" id="UP001652625">
    <property type="component" value="Chromosome 07"/>
</dbReference>
<feature type="transmembrane region" description="Helical" evidence="7">
    <location>
        <begin position="83"/>
        <end position="101"/>
    </location>
</feature>
<dbReference type="GeneID" id="101237567"/>
<evidence type="ECO:0000256" key="1">
    <source>
        <dbReference type="ARBA" id="ARBA00004141"/>
    </source>
</evidence>
<name>A0ABM4C703_HYDVU</name>
<dbReference type="RefSeq" id="XP_065657384.1">
    <property type="nucleotide sequence ID" value="XM_065801312.1"/>
</dbReference>
<keyword evidence="8" id="KW-1185">Reference proteome</keyword>
<dbReference type="RefSeq" id="XP_065657383.1">
    <property type="nucleotide sequence ID" value="XM_065801311.1"/>
</dbReference>